<dbReference type="Proteomes" id="UP000024001">
    <property type="component" value="Unassembled WGS sequence"/>
</dbReference>
<dbReference type="GeneID" id="91432075"/>
<dbReference type="EMBL" id="JFYO01000006">
    <property type="protein sequence ID" value="EZP27042.1"/>
    <property type="molecule type" value="Genomic_DNA"/>
</dbReference>
<dbReference type="RefSeq" id="WP_036312405.1">
    <property type="nucleotide sequence ID" value="NZ_CP031421.1"/>
</dbReference>
<evidence type="ECO:0000256" key="1">
    <source>
        <dbReference type="SAM" id="Phobius"/>
    </source>
</evidence>
<keyword evidence="3" id="KW-0269">Exonuclease</keyword>
<gene>
    <name evidence="3" type="ORF">BW34_02246</name>
</gene>
<evidence type="ECO:0000259" key="2">
    <source>
        <dbReference type="Pfam" id="PF03372"/>
    </source>
</evidence>
<dbReference type="OrthoDB" id="2340043at2"/>
<feature type="transmembrane region" description="Helical" evidence="1">
    <location>
        <begin position="67"/>
        <end position="88"/>
    </location>
</feature>
<dbReference type="AlphaFoldDB" id="A0A031FRW6"/>
<reference evidence="3 4" key="1">
    <citation type="submission" date="2014-03" db="EMBL/GenBank/DDBJ databases">
        <title>Draft Genome Sequences of 13 Willow Endophytes.</title>
        <authorList>
            <person name="Gan H.Y."/>
            <person name="Gan H.M."/>
            <person name="Savka M.A."/>
            <person name="Hudson A.O."/>
        </authorList>
    </citation>
    <scope>NUCLEOTIDE SEQUENCE [LARGE SCALE GENOMIC DNA]</scope>
    <source>
        <strain evidence="3 4">RIT293</strain>
    </source>
</reference>
<evidence type="ECO:0000313" key="4">
    <source>
        <dbReference type="Proteomes" id="UP000024001"/>
    </source>
</evidence>
<keyword evidence="1" id="KW-0472">Membrane</keyword>
<dbReference type="GO" id="GO:0004527">
    <property type="term" value="F:exonuclease activity"/>
    <property type="evidence" value="ECO:0007669"/>
    <property type="project" value="UniProtKB-KW"/>
</dbReference>
<dbReference type="InterPro" id="IPR005135">
    <property type="entry name" value="Endo/exonuclease/phosphatase"/>
</dbReference>
<dbReference type="KEGG" id="moo:BWL13_01699"/>
<protein>
    <submittedName>
        <fullName evidence="3">Endonuclease/exonuclease/phosphatase</fullName>
    </submittedName>
</protein>
<dbReference type="eggNOG" id="COG3021">
    <property type="taxonomic scope" value="Bacteria"/>
</dbReference>
<dbReference type="InterPro" id="IPR036691">
    <property type="entry name" value="Endo/exonu/phosph_ase_sf"/>
</dbReference>
<proteinExistence type="predicted"/>
<dbReference type="PATRIC" id="fig|273677.3.peg.2226"/>
<sequence length="337" mass="35273">MLRLTGILITIAAAIAAAIVTWPQFFRLEQTFPIAQLVSLRPIVAVGFAVIALVGLLLCLGRRSRGFGAGIAMIGILACAANVGILVFRGLGTSGLPEPTADSVRVMTWNTAGEATDVDAIVTTAIAMDVDIVALPETTDETGKAIAVAMRERGNPMWVHEENYQGWDATYTTLLISPKLGDYAVVESDSAGTKNTSVVPSVVAMPVNGEGPTVVAVHAVAPRQNDMDHWRSDLRWIADQCASANVIMAGDFNATIDHMSRLGADGGTLGRCHDAASLTGNGGVGTWDTAWPALLGAPIDHVMTTDAWRPTGSVVVTSLDGSGGDHRPVIVQLEPVG</sequence>
<name>A0A031FRW6_9MICO</name>
<keyword evidence="1" id="KW-1133">Transmembrane helix</keyword>
<organism evidence="3 4">
    <name type="scientific">Microbacterium oleivorans</name>
    <dbReference type="NCBI Taxonomy" id="273677"/>
    <lineage>
        <taxon>Bacteria</taxon>
        <taxon>Bacillati</taxon>
        <taxon>Actinomycetota</taxon>
        <taxon>Actinomycetes</taxon>
        <taxon>Micrococcales</taxon>
        <taxon>Microbacteriaceae</taxon>
        <taxon>Microbacterium</taxon>
    </lineage>
</organism>
<dbReference type="GO" id="GO:0004519">
    <property type="term" value="F:endonuclease activity"/>
    <property type="evidence" value="ECO:0007669"/>
    <property type="project" value="UniProtKB-KW"/>
</dbReference>
<dbReference type="Pfam" id="PF03372">
    <property type="entry name" value="Exo_endo_phos"/>
    <property type="match status" value="1"/>
</dbReference>
<feature type="transmembrane region" description="Helical" evidence="1">
    <location>
        <begin position="42"/>
        <end position="60"/>
    </location>
</feature>
<dbReference type="SUPFAM" id="SSF56219">
    <property type="entry name" value="DNase I-like"/>
    <property type="match status" value="1"/>
</dbReference>
<keyword evidence="1" id="KW-0812">Transmembrane</keyword>
<keyword evidence="3" id="KW-0540">Nuclease</keyword>
<keyword evidence="4" id="KW-1185">Reference proteome</keyword>
<keyword evidence="3" id="KW-0378">Hydrolase</keyword>
<keyword evidence="3" id="KW-0255">Endonuclease</keyword>
<feature type="domain" description="Endonuclease/exonuclease/phosphatase" evidence="2">
    <location>
        <begin position="107"/>
        <end position="325"/>
    </location>
</feature>
<comment type="caution">
    <text evidence="3">The sequence shown here is derived from an EMBL/GenBank/DDBJ whole genome shotgun (WGS) entry which is preliminary data.</text>
</comment>
<accession>A0A031FRW6</accession>
<dbReference type="Gene3D" id="3.60.10.10">
    <property type="entry name" value="Endonuclease/exonuclease/phosphatase"/>
    <property type="match status" value="1"/>
</dbReference>
<evidence type="ECO:0000313" key="3">
    <source>
        <dbReference type="EMBL" id="EZP27042.1"/>
    </source>
</evidence>